<accession>A0ABQ8TDQ5</accession>
<dbReference type="Gene3D" id="3.40.190.10">
    <property type="entry name" value="Periplasmic binding protein-like II"/>
    <property type="match status" value="2"/>
</dbReference>
<dbReference type="Pfam" id="PF00060">
    <property type="entry name" value="Lig_chan"/>
    <property type="match status" value="2"/>
</dbReference>
<feature type="transmembrane region" description="Helical" evidence="13">
    <location>
        <begin position="637"/>
        <end position="660"/>
    </location>
</feature>
<evidence type="ECO:0000256" key="3">
    <source>
        <dbReference type="ARBA" id="ARBA00022448"/>
    </source>
</evidence>
<protein>
    <recommendedName>
        <fullName evidence="14">Ionotropic glutamate receptor L-glutamate and glycine-binding domain-containing protein</fullName>
    </recommendedName>
</protein>
<feature type="transmembrane region" description="Helical" evidence="13">
    <location>
        <begin position="264"/>
        <end position="283"/>
    </location>
</feature>
<feature type="domain" description="Ionotropic glutamate receptor L-glutamate and glycine-binding" evidence="14">
    <location>
        <begin position="143"/>
        <end position="209"/>
    </location>
</feature>
<comment type="caution">
    <text evidence="15">The sequence shown here is derived from an EMBL/GenBank/DDBJ whole genome shotgun (WGS) entry which is preliminary data.</text>
</comment>
<dbReference type="SMART" id="SM00918">
    <property type="entry name" value="Lig_chan-Glu_bd"/>
    <property type="match status" value="2"/>
</dbReference>
<dbReference type="Pfam" id="PF24061">
    <property type="entry name" value="LBD_receptor"/>
    <property type="match status" value="1"/>
</dbReference>
<dbReference type="SUPFAM" id="SSF53850">
    <property type="entry name" value="Periplasmic binding protein-like II"/>
    <property type="match status" value="2"/>
</dbReference>
<feature type="transmembrane region" description="Helical" evidence="13">
    <location>
        <begin position="295"/>
        <end position="314"/>
    </location>
</feature>
<keyword evidence="4" id="KW-1003">Cell membrane</keyword>
<evidence type="ECO:0000256" key="7">
    <source>
        <dbReference type="ARBA" id="ARBA00023065"/>
    </source>
</evidence>
<name>A0ABQ8TDQ5_PERAM</name>
<keyword evidence="7" id="KW-0406">Ion transport</keyword>
<proteinExistence type="inferred from homology"/>
<feature type="transmembrane region" description="Helical" evidence="13">
    <location>
        <begin position="326"/>
        <end position="344"/>
    </location>
</feature>
<evidence type="ECO:0000256" key="5">
    <source>
        <dbReference type="ARBA" id="ARBA00022692"/>
    </source>
</evidence>
<evidence type="ECO:0000256" key="2">
    <source>
        <dbReference type="ARBA" id="ARBA00008685"/>
    </source>
</evidence>
<dbReference type="InterPro" id="IPR019594">
    <property type="entry name" value="Glu/Gly-bd"/>
</dbReference>
<dbReference type="Gene3D" id="1.10.287.70">
    <property type="match status" value="2"/>
</dbReference>
<evidence type="ECO:0000313" key="16">
    <source>
        <dbReference type="Proteomes" id="UP001148838"/>
    </source>
</evidence>
<reference evidence="15 16" key="1">
    <citation type="journal article" date="2022" name="Allergy">
        <title>Genome assembly and annotation of Periplaneta americana reveal a comprehensive cockroach allergen profile.</title>
        <authorList>
            <person name="Wang L."/>
            <person name="Xiong Q."/>
            <person name="Saelim N."/>
            <person name="Wang L."/>
            <person name="Nong W."/>
            <person name="Wan A.T."/>
            <person name="Shi M."/>
            <person name="Liu X."/>
            <person name="Cao Q."/>
            <person name="Hui J.H.L."/>
            <person name="Sookrung N."/>
            <person name="Leung T.F."/>
            <person name="Tungtrongchitr A."/>
            <person name="Tsui S.K.W."/>
        </authorList>
    </citation>
    <scope>NUCLEOTIDE SEQUENCE [LARGE SCALE GENOMIC DNA]</scope>
    <source>
        <strain evidence="15">PWHHKU_190912</strain>
    </source>
</reference>
<keyword evidence="8 13" id="KW-0472">Membrane</keyword>
<evidence type="ECO:0000256" key="11">
    <source>
        <dbReference type="ARBA" id="ARBA00023286"/>
    </source>
</evidence>
<comment type="similarity">
    <text evidence="2">Belongs to the glutamate-gated ion channel (TC 1.A.10.1) family.</text>
</comment>
<keyword evidence="9" id="KW-0675">Receptor</keyword>
<gene>
    <name evidence="15" type="ORF">ANN_05731</name>
</gene>
<dbReference type="PANTHER" id="PTHR42643">
    <property type="entry name" value="IONOTROPIC RECEPTOR 20A-RELATED"/>
    <property type="match status" value="1"/>
</dbReference>
<evidence type="ECO:0000256" key="4">
    <source>
        <dbReference type="ARBA" id="ARBA00022475"/>
    </source>
</evidence>
<dbReference type="InterPro" id="IPR052192">
    <property type="entry name" value="Insect_Ionotropic_Sensory_Rcpt"/>
</dbReference>
<evidence type="ECO:0000313" key="15">
    <source>
        <dbReference type="EMBL" id="KAJ4443942.1"/>
    </source>
</evidence>
<dbReference type="EMBL" id="JAJSOF020000011">
    <property type="protein sequence ID" value="KAJ4443942.1"/>
    <property type="molecule type" value="Genomic_DNA"/>
</dbReference>
<dbReference type="InterPro" id="IPR056198">
    <property type="entry name" value="LBD_receptor"/>
</dbReference>
<dbReference type="Proteomes" id="UP001148838">
    <property type="component" value="Unassembled WGS sequence"/>
</dbReference>
<feature type="domain" description="Ionotropic glutamate receptor L-glutamate and glycine-binding" evidence="14">
    <location>
        <begin position="457"/>
        <end position="520"/>
    </location>
</feature>
<keyword evidence="6 13" id="KW-1133">Transmembrane helix</keyword>
<keyword evidence="12" id="KW-0407">Ion channel</keyword>
<keyword evidence="5 13" id="KW-0812">Transmembrane</keyword>
<evidence type="ECO:0000256" key="6">
    <source>
        <dbReference type="ARBA" id="ARBA00022989"/>
    </source>
</evidence>
<evidence type="ECO:0000256" key="12">
    <source>
        <dbReference type="ARBA" id="ARBA00023303"/>
    </source>
</evidence>
<dbReference type="PANTHER" id="PTHR42643:SF30">
    <property type="entry name" value="IONOTROPIC RECEPTOR 40A-RELATED"/>
    <property type="match status" value="1"/>
</dbReference>
<comment type="subcellular location">
    <subcellularLocation>
        <location evidence="1">Cell membrane</location>
        <topology evidence="1">Multi-pass membrane protein</topology>
    </subcellularLocation>
</comment>
<evidence type="ECO:0000256" key="13">
    <source>
        <dbReference type="SAM" id="Phobius"/>
    </source>
</evidence>
<evidence type="ECO:0000256" key="9">
    <source>
        <dbReference type="ARBA" id="ARBA00023170"/>
    </source>
</evidence>
<evidence type="ECO:0000256" key="10">
    <source>
        <dbReference type="ARBA" id="ARBA00023180"/>
    </source>
</evidence>
<keyword evidence="3" id="KW-0813">Transport</keyword>
<keyword evidence="16" id="KW-1185">Reference proteome</keyword>
<evidence type="ECO:0000256" key="8">
    <source>
        <dbReference type="ARBA" id="ARBA00023136"/>
    </source>
</evidence>
<dbReference type="InterPro" id="IPR001320">
    <property type="entry name" value="Iontro_rcpt_C"/>
</dbReference>
<keyword evidence="10" id="KW-0325">Glycoprotein</keyword>
<feature type="transmembrane region" description="Helical" evidence="13">
    <location>
        <begin position="573"/>
        <end position="594"/>
    </location>
</feature>
<evidence type="ECO:0000259" key="14">
    <source>
        <dbReference type="SMART" id="SM00918"/>
    </source>
</evidence>
<keyword evidence="11" id="KW-1071">Ligand-gated ion channel</keyword>
<feature type="non-terminal residue" evidence="15">
    <location>
        <position position="752"/>
    </location>
</feature>
<dbReference type="Pfam" id="PF10613">
    <property type="entry name" value="Lig_chan-Glu_bd"/>
    <property type="match status" value="1"/>
</dbReference>
<evidence type="ECO:0000256" key="1">
    <source>
        <dbReference type="ARBA" id="ARBA00004651"/>
    </source>
</evidence>
<organism evidence="15 16">
    <name type="scientific">Periplaneta americana</name>
    <name type="common">American cockroach</name>
    <name type="synonym">Blatta americana</name>
    <dbReference type="NCBI Taxonomy" id="6978"/>
    <lineage>
        <taxon>Eukaryota</taxon>
        <taxon>Metazoa</taxon>
        <taxon>Ecdysozoa</taxon>
        <taxon>Arthropoda</taxon>
        <taxon>Hexapoda</taxon>
        <taxon>Insecta</taxon>
        <taxon>Pterygota</taxon>
        <taxon>Neoptera</taxon>
        <taxon>Polyneoptera</taxon>
        <taxon>Dictyoptera</taxon>
        <taxon>Blattodea</taxon>
        <taxon>Blattoidea</taxon>
        <taxon>Blattidae</taxon>
        <taxon>Blattinae</taxon>
        <taxon>Periplaneta</taxon>
    </lineage>
</organism>
<sequence>MERWSVLVYDVHLTNLRHQIATLKDTFGWNPRSNFVIVIQTQKPKKLKQLLKEIVRQLWLSNIVNFVILISNSTHPVVTAYSWFPYNPTVLCGGVKTPVLLDKCIKDSEGNAYFLNNASLFPPKVPQDLHGCTITVSTFELEPTVMRHAINNEGYARGWMYEDGLELRLLKVLLEKINMSAVFRQAIPNPWGKIFKNGTWTGILGEVQRRESDVAFGGVIIDEWRWKAVDMTIPYIWDSMKWHVPCAKPMLRWMSLTMVFTPTLWVVFAIVYVAMSFFMWLLVKIHGWLRQKKSQYYSSLVKCFLYMWGVILGVSSPDEVPSSSTIRYVFFMWLVFCLAFNTVYQTYLTSFLIDPGLQHQLSSEDEILNSGLKFGYHTLFTLSQTSNNFREFEIRTWFPYHPPGRCADVRDSSLLDTWIENNESGGHFLNNITLFPKKIPRDMSGCPFLVSTFEYYPYMMKRKNTTVVDYEDGLDIRLIQLIRETYNMNLILRPPPPDGGRWGFLLDNGTWVGVTAEMMRGSSDLALVGWFYRCHIIDEIECSFPYLIDEARWYVPCAQPYPRWMSLTRVFKASLWAGFLAAYIVVALITWQVVKISNSISTTPVENQAYTSLIKCLFNFWAIILEESASNNPPHVGVIRAVFLIWVLYCWAVNTVYQTFLTSFLIDPGLQHQLSSEEEILNSGIAYGIPTTMVSILPGLSDSRYHRKLRCDEVEVCQHRLAIEGDLALFFTKYNNEYMVALKYMDGDGNPM</sequence>